<dbReference type="Pfam" id="PF14416">
    <property type="entry name" value="PMR5N"/>
    <property type="match status" value="1"/>
</dbReference>
<proteinExistence type="inferred from homology"/>
<evidence type="ECO:0000256" key="1">
    <source>
        <dbReference type="ARBA" id="ARBA00004323"/>
    </source>
</evidence>
<evidence type="ECO:0000256" key="9">
    <source>
        <dbReference type="SAM" id="Phobius"/>
    </source>
</evidence>
<feature type="transmembrane region" description="Helical" evidence="9">
    <location>
        <begin position="32"/>
        <end position="50"/>
    </location>
</feature>
<feature type="region of interest" description="Disordered" evidence="8">
    <location>
        <begin position="133"/>
        <end position="163"/>
    </location>
</feature>
<evidence type="ECO:0000256" key="2">
    <source>
        <dbReference type="ARBA" id="ARBA00007727"/>
    </source>
</evidence>
<dbReference type="OrthoDB" id="630188at2759"/>
<dbReference type="AlphaFoldDB" id="A0A8T3AHJ1"/>
<keyword evidence="13" id="KW-1185">Reference proteome</keyword>
<dbReference type="PANTHER" id="PTHR32285">
    <property type="entry name" value="PROTEIN TRICHOME BIREFRINGENCE-LIKE 9-RELATED"/>
    <property type="match status" value="1"/>
</dbReference>
<protein>
    <recommendedName>
        <fullName evidence="14">Trichome birefringence-like N-terminal domain-containing protein</fullName>
    </recommendedName>
</protein>
<evidence type="ECO:0000259" key="10">
    <source>
        <dbReference type="Pfam" id="PF13839"/>
    </source>
</evidence>
<keyword evidence="7 9" id="KW-0472">Membrane</keyword>
<comment type="similarity">
    <text evidence="2">Belongs to the PC-esterase family. TBL subfamily.</text>
</comment>
<dbReference type="SMR" id="A0A8T3AHJ1"/>
<gene>
    <name evidence="12" type="ORF">KFK09_022313</name>
</gene>
<reference evidence="12" key="1">
    <citation type="journal article" date="2022" name="Front. Genet.">
        <title>Chromosome-Scale Assembly of the Dendrobium nobile Genome Provides Insights Into the Molecular Mechanism of the Biosynthesis of the Medicinal Active Ingredient of Dendrobium.</title>
        <authorList>
            <person name="Xu Q."/>
            <person name="Niu S.-C."/>
            <person name="Li K.-L."/>
            <person name="Zheng P.-J."/>
            <person name="Zhang X.-J."/>
            <person name="Jia Y."/>
            <person name="Liu Y."/>
            <person name="Niu Y.-X."/>
            <person name="Yu L.-H."/>
            <person name="Chen D.-F."/>
            <person name="Zhang G.-Q."/>
        </authorList>
    </citation>
    <scope>NUCLEOTIDE SEQUENCE</scope>
    <source>
        <tissue evidence="12">Leaf</tissue>
    </source>
</reference>
<evidence type="ECO:0000256" key="6">
    <source>
        <dbReference type="ARBA" id="ARBA00023034"/>
    </source>
</evidence>
<organism evidence="12 13">
    <name type="scientific">Dendrobium nobile</name>
    <name type="common">Orchid</name>
    <dbReference type="NCBI Taxonomy" id="94219"/>
    <lineage>
        <taxon>Eukaryota</taxon>
        <taxon>Viridiplantae</taxon>
        <taxon>Streptophyta</taxon>
        <taxon>Embryophyta</taxon>
        <taxon>Tracheophyta</taxon>
        <taxon>Spermatophyta</taxon>
        <taxon>Magnoliopsida</taxon>
        <taxon>Liliopsida</taxon>
        <taxon>Asparagales</taxon>
        <taxon>Orchidaceae</taxon>
        <taxon>Epidendroideae</taxon>
        <taxon>Malaxideae</taxon>
        <taxon>Dendrobiinae</taxon>
        <taxon>Dendrobium</taxon>
    </lineage>
</organism>
<name>A0A8T3AHJ1_DENNO</name>
<evidence type="ECO:0000259" key="11">
    <source>
        <dbReference type="Pfam" id="PF14416"/>
    </source>
</evidence>
<dbReference type="InterPro" id="IPR026057">
    <property type="entry name" value="TBL_C"/>
</dbReference>
<comment type="subcellular location">
    <subcellularLocation>
        <location evidence="1">Golgi apparatus membrane</location>
        <topology evidence="1">Single-pass type II membrane protein</topology>
    </subcellularLocation>
</comment>
<feature type="compositionally biased region" description="Polar residues" evidence="8">
    <location>
        <begin position="221"/>
        <end position="266"/>
    </location>
</feature>
<feature type="region of interest" description="Disordered" evidence="8">
    <location>
        <begin position="187"/>
        <end position="311"/>
    </location>
</feature>
<sequence length="670" mass="74257">MVGDGVKSPQKGATASDYRGLFTVVKARRAKLFAYGFALVFVGCTAFLAFNPSGNGSPWFNSLFTSSSFSSSIAPYRSHFNNLISHIFPNSTASSIPDKPFDSGEVGSLKGGVFPSMAPPSAASVHGMKVNGVVSQNPTEGLPSSKKDGSFKKKSTDGVGSLNRTAEVSTLKKDGVVAGKNQTAIQFPGQNLTGSELAPKKGGVPETNSTGELAVPKDNEVSSNIPEESKSGSKGNVAQPKNATSTLTGTQSTNQKTSSSPVQPKNQKAALTGNPASSKKKDAPASSNISASLRKGNASTAQTPKDSGKKTEDWIKGMIGCDIFHGKWVKDDSYPLYSEGSCPHIDEPFDCFHNGRPDRAYQKLRWQPDGCAVPRFNALDLLERLRGKRLVFVGDSLNRNMWESLVCVLKNSVKNKKKVFEASGRHEFRTEGSYSFLFKDYNCTVEFFRSPFLVQEWEMPDSNGKKKETLRLDIIERSSSRYKDANIIVFNTGHWWTHEKTSKGRDYYQEGNRVYSELNVVEAFHKALHTWAKWVDANVNPKKTLVFFRGYSASHFRGGQWNSGGACDRETEPIFNEKFLSPYPSKMRVLETVLNDMKTPVSYLNITRMTDFRKDAHPSIYRKPSLTEEERRAPERFQDCSHWCLPGVPDSWNELLYAQILIKQNQTPNW</sequence>
<evidence type="ECO:0000256" key="4">
    <source>
        <dbReference type="ARBA" id="ARBA00022968"/>
    </source>
</evidence>
<dbReference type="Proteomes" id="UP000829196">
    <property type="component" value="Unassembled WGS sequence"/>
</dbReference>
<keyword evidence="5 9" id="KW-1133">Transmembrane helix</keyword>
<keyword evidence="6" id="KW-0333">Golgi apparatus</keyword>
<dbReference type="GO" id="GO:1990538">
    <property type="term" value="F:xylan O-acetyltransferase activity"/>
    <property type="evidence" value="ECO:0007669"/>
    <property type="project" value="UniProtKB-ARBA"/>
</dbReference>
<keyword evidence="4" id="KW-0735">Signal-anchor</keyword>
<dbReference type="InterPro" id="IPR029962">
    <property type="entry name" value="TBL"/>
</dbReference>
<evidence type="ECO:0000313" key="13">
    <source>
        <dbReference type="Proteomes" id="UP000829196"/>
    </source>
</evidence>
<dbReference type="InterPro" id="IPR025846">
    <property type="entry name" value="TBL_N"/>
</dbReference>
<accession>A0A8T3AHJ1</accession>
<evidence type="ECO:0000256" key="8">
    <source>
        <dbReference type="SAM" id="MobiDB-lite"/>
    </source>
</evidence>
<evidence type="ECO:0000256" key="3">
    <source>
        <dbReference type="ARBA" id="ARBA00022692"/>
    </source>
</evidence>
<evidence type="ECO:0000313" key="12">
    <source>
        <dbReference type="EMBL" id="KAI0496006.1"/>
    </source>
</evidence>
<feature type="compositionally biased region" description="Basic and acidic residues" evidence="8">
    <location>
        <begin position="145"/>
        <end position="156"/>
    </location>
</feature>
<keyword evidence="3 9" id="KW-0812">Transmembrane</keyword>
<feature type="domain" description="Trichome birefringence-like C-terminal" evidence="10">
    <location>
        <begin position="373"/>
        <end position="658"/>
    </location>
</feature>
<feature type="domain" description="Trichome birefringence-like N-terminal" evidence="11">
    <location>
        <begin position="320"/>
        <end position="371"/>
    </location>
</feature>
<dbReference type="PANTHER" id="PTHR32285:SF22">
    <property type="entry name" value="PROTEIN TRICHOME BIREFRINGENCE"/>
    <property type="match status" value="1"/>
</dbReference>
<dbReference type="Pfam" id="PF13839">
    <property type="entry name" value="PC-Esterase"/>
    <property type="match status" value="1"/>
</dbReference>
<evidence type="ECO:0000256" key="5">
    <source>
        <dbReference type="ARBA" id="ARBA00022989"/>
    </source>
</evidence>
<dbReference type="EMBL" id="JAGYWB010000016">
    <property type="protein sequence ID" value="KAI0496006.1"/>
    <property type="molecule type" value="Genomic_DNA"/>
</dbReference>
<evidence type="ECO:0000256" key="7">
    <source>
        <dbReference type="ARBA" id="ARBA00023136"/>
    </source>
</evidence>
<comment type="caution">
    <text evidence="12">The sequence shown here is derived from an EMBL/GenBank/DDBJ whole genome shotgun (WGS) entry which is preliminary data.</text>
</comment>
<dbReference type="GO" id="GO:0000139">
    <property type="term" value="C:Golgi membrane"/>
    <property type="evidence" value="ECO:0007669"/>
    <property type="project" value="UniProtKB-SubCell"/>
</dbReference>
<evidence type="ECO:0008006" key="14">
    <source>
        <dbReference type="Google" id="ProtNLM"/>
    </source>
</evidence>